<dbReference type="AlphaFoldDB" id="A0AA40SDC0"/>
<evidence type="ECO:0000313" key="2">
    <source>
        <dbReference type="Proteomes" id="UP000530412"/>
    </source>
</evidence>
<reference evidence="1 2" key="1">
    <citation type="submission" date="2020-08" db="EMBL/GenBank/DDBJ databases">
        <title>Genomic Encyclopedia of Type Strains, Phase III (KMG-III): the genomes of soil and plant-associated and newly described type strains.</title>
        <authorList>
            <person name="Whitman W."/>
        </authorList>
    </citation>
    <scope>NUCLEOTIDE SEQUENCE [LARGE SCALE GENOMIC DNA]</scope>
    <source>
        <strain evidence="1 2">CECT 3271</strain>
    </source>
</reference>
<evidence type="ECO:0000313" key="1">
    <source>
        <dbReference type="EMBL" id="MBA8944457.1"/>
    </source>
</evidence>
<accession>A0AA40SDC0</accession>
<comment type="caution">
    <text evidence="1">The sequence shown here is derived from an EMBL/GenBank/DDBJ whole genome shotgun (WGS) entry which is preliminary data.</text>
</comment>
<proteinExistence type="predicted"/>
<dbReference type="Proteomes" id="UP000530412">
    <property type="component" value="Unassembled WGS sequence"/>
</dbReference>
<sequence length="75" mass="7299">MKDEGSPVVARSCGSGVLEPIDRPLDLVAALADVAVETGGQAALAAASFAVGPLVLRLGDGVLDPASSQVATIAA</sequence>
<organism evidence="1 2">
    <name type="scientific">Streptomyces calvus</name>
    <dbReference type="NCBI Taxonomy" id="67282"/>
    <lineage>
        <taxon>Bacteria</taxon>
        <taxon>Bacillati</taxon>
        <taxon>Actinomycetota</taxon>
        <taxon>Actinomycetes</taxon>
        <taxon>Kitasatosporales</taxon>
        <taxon>Streptomycetaceae</taxon>
        <taxon>Streptomyces</taxon>
    </lineage>
</organism>
<gene>
    <name evidence="1" type="ORF">FHS33_002895</name>
</gene>
<protein>
    <submittedName>
        <fullName evidence="1">Uncharacterized protein</fullName>
    </submittedName>
</protein>
<name>A0AA40SDC0_9ACTN</name>
<dbReference type="EMBL" id="JACJIE010000005">
    <property type="protein sequence ID" value="MBA8944457.1"/>
    <property type="molecule type" value="Genomic_DNA"/>
</dbReference>